<evidence type="ECO:0000256" key="1">
    <source>
        <dbReference type="ARBA" id="ARBA00004418"/>
    </source>
</evidence>
<keyword evidence="3 5" id="KW-0732">Signal</keyword>
<dbReference type="AlphaFoldDB" id="A0AAI8P9M4"/>
<dbReference type="PIRSF" id="PIRSF019574">
    <property type="entry name" value="Periplasmic_polyamine_BP"/>
    <property type="match status" value="1"/>
</dbReference>
<evidence type="ECO:0000313" key="7">
    <source>
        <dbReference type="Proteomes" id="UP000258127"/>
    </source>
</evidence>
<sequence length="363" mass="40108">MRTSLPSLAALGLLACVNAQADQSLVRFYNWSDYIGPDTLKAFDQASGITVQYDVFDTNEMLEAKLLSGHSGYDLVVPSSQFLTKQINAGIYQPLDRSQLPNWKHLDPRLMQRLEAADPGNRFAVPYMWGTVGIGYNVAKVKAVLGDNAPVDSWDLVFKPENLAKLHQCGVAFLDAPVKIIPQALHYLGLDPNSQNPDDYRKASALLQKLAPSVTYFHSSRYTTDLANGDICVAIGYSGDVMQAQSHAKEAGKPIDIRYSIPKEGANLWFDMLAIPRDAQNPKGALALIDYLLRPEVIAKVSDYVGYANPNRDATALLDPKVRDNPGIYPSDAVIEKLFVSADLPPKIQRVMTREWTRIKTGQ</sequence>
<protein>
    <submittedName>
        <fullName evidence="6">Polyamine ABC transporter substrate-binding protein</fullName>
    </submittedName>
</protein>
<keyword evidence="2" id="KW-0813">Transport</keyword>
<dbReference type="SUPFAM" id="SSF53850">
    <property type="entry name" value="Periplasmic binding protein-like II"/>
    <property type="match status" value="1"/>
</dbReference>
<dbReference type="PROSITE" id="PS51257">
    <property type="entry name" value="PROKAR_LIPOPROTEIN"/>
    <property type="match status" value="1"/>
</dbReference>
<dbReference type="InterPro" id="IPR006059">
    <property type="entry name" value="SBP"/>
</dbReference>
<dbReference type="EMBL" id="CP031641">
    <property type="protein sequence ID" value="AXO88018.1"/>
    <property type="molecule type" value="Genomic_DNA"/>
</dbReference>
<dbReference type="Gene3D" id="3.40.190.10">
    <property type="entry name" value="Periplasmic binding protein-like II"/>
    <property type="match status" value="2"/>
</dbReference>
<feature type="signal peptide" evidence="5">
    <location>
        <begin position="1"/>
        <end position="21"/>
    </location>
</feature>
<dbReference type="InterPro" id="IPR001188">
    <property type="entry name" value="Sperm_putr-bd"/>
</dbReference>
<proteinExistence type="predicted"/>
<keyword evidence="4" id="KW-0574">Periplasm</keyword>
<dbReference type="Proteomes" id="UP000258127">
    <property type="component" value="Chromosome"/>
</dbReference>
<evidence type="ECO:0000313" key="6">
    <source>
        <dbReference type="EMBL" id="AXO88018.1"/>
    </source>
</evidence>
<evidence type="ECO:0000256" key="5">
    <source>
        <dbReference type="SAM" id="SignalP"/>
    </source>
</evidence>
<name>A0AAI8P9M4_9PSED</name>
<dbReference type="CDD" id="cd13659">
    <property type="entry name" value="PBP2_PotF"/>
    <property type="match status" value="1"/>
</dbReference>
<dbReference type="GO" id="GO:0019808">
    <property type="term" value="F:polyamine binding"/>
    <property type="evidence" value="ECO:0007669"/>
    <property type="project" value="InterPro"/>
</dbReference>
<dbReference type="RefSeq" id="WP_116887981.1">
    <property type="nucleotide sequence ID" value="NZ_CP031641.1"/>
</dbReference>
<evidence type="ECO:0000256" key="2">
    <source>
        <dbReference type="ARBA" id="ARBA00022448"/>
    </source>
</evidence>
<dbReference type="Pfam" id="PF13416">
    <property type="entry name" value="SBP_bac_8"/>
    <property type="match status" value="1"/>
</dbReference>
<dbReference type="PANTHER" id="PTHR30222:SF12">
    <property type="entry name" value="NORSPERMIDINE SENSOR"/>
    <property type="match status" value="1"/>
</dbReference>
<dbReference type="PRINTS" id="PR00909">
    <property type="entry name" value="SPERMDNBNDNG"/>
</dbReference>
<evidence type="ECO:0000256" key="4">
    <source>
        <dbReference type="ARBA" id="ARBA00022764"/>
    </source>
</evidence>
<evidence type="ECO:0000256" key="3">
    <source>
        <dbReference type="ARBA" id="ARBA00022729"/>
    </source>
</evidence>
<comment type="subcellular location">
    <subcellularLocation>
        <location evidence="1">Periplasm</location>
    </subcellularLocation>
</comment>
<feature type="chain" id="PRO_5042568186" evidence="5">
    <location>
        <begin position="22"/>
        <end position="363"/>
    </location>
</feature>
<dbReference type="GO" id="GO:0015846">
    <property type="term" value="P:polyamine transport"/>
    <property type="evidence" value="ECO:0007669"/>
    <property type="project" value="InterPro"/>
</dbReference>
<reference evidence="6 7" key="1">
    <citation type="submission" date="2018-08" db="EMBL/GenBank/DDBJ databases">
        <authorList>
            <person name="Lee Y."/>
            <person name="Kakembo D."/>
        </authorList>
    </citation>
    <scope>NUCLEOTIDE SEQUENCE [LARGE SCALE GENOMIC DNA]</scope>
    <source>
        <strain evidence="6 7">JBCS1880</strain>
    </source>
</reference>
<dbReference type="PANTHER" id="PTHR30222">
    <property type="entry name" value="SPERMIDINE/PUTRESCINE-BINDING PERIPLASMIC PROTEIN"/>
    <property type="match status" value="1"/>
</dbReference>
<accession>A0AAI8P9M4</accession>
<keyword evidence="7" id="KW-1185">Reference proteome</keyword>
<dbReference type="GO" id="GO:0042597">
    <property type="term" value="C:periplasmic space"/>
    <property type="evidence" value="ECO:0007669"/>
    <property type="project" value="UniProtKB-SubCell"/>
</dbReference>
<gene>
    <name evidence="6" type="ORF">DZC75_08410</name>
</gene>
<organism evidence="6 7">
    <name type="scientific">Pseudomonas parafulva</name>
    <dbReference type="NCBI Taxonomy" id="157782"/>
    <lineage>
        <taxon>Bacteria</taxon>
        <taxon>Pseudomonadati</taxon>
        <taxon>Pseudomonadota</taxon>
        <taxon>Gammaproteobacteria</taxon>
        <taxon>Pseudomonadales</taxon>
        <taxon>Pseudomonadaceae</taxon>
        <taxon>Pseudomonas</taxon>
    </lineage>
</organism>